<dbReference type="Pfam" id="PF00226">
    <property type="entry name" value="DnaJ"/>
    <property type="match status" value="1"/>
</dbReference>
<dbReference type="GO" id="GO:0005737">
    <property type="term" value="C:cytoplasm"/>
    <property type="evidence" value="ECO:0007669"/>
    <property type="project" value="TreeGrafter"/>
</dbReference>
<dbReference type="InterPro" id="IPR036869">
    <property type="entry name" value="J_dom_sf"/>
</dbReference>
<dbReference type="PANTHER" id="PTHR43096:SF52">
    <property type="entry name" value="DNAJ HOMOLOG 1, MITOCHONDRIAL-RELATED"/>
    <property type="match status" value="1"/>
</dbReference>
<feature type="region of interest" description="Disordered" evidence="2">
    <location>
        <begin position="57"/>
        <end position="91"/>
    </location>
</feature>
<proteinExistence type="predicted"/>
<dbReference type="InterPro" id="IPR001623">
    <property type="entry name" value="DnaJ_domain"/>
</dbReference>
<dbReference type="SMART" id="SM00271">
    <property type="entry name" value="DnaJ"/>
    <property type="match status" value="1"/>
</dbReference>
<dbReference type="GO" id="GO:0051082">
    <property type="term" value="F:unfolded protein binding"/>
    <property type="evidence" value="ECO:0007669"/>
    <property type="project" value="TreeGrafter"/>
</dbReference>
<dbReference type="CDD" id="cd06257">
    <property type="entry name" value="DnaJ"/>
    <property type="match status" value="1"/>
</dbReference>
<dbReference type="PROSITE" id="PS50076">
    <property type="entry name" value="DNAJ_2"/>
    <property type="match status" value="1"/>
</dbReference>
<dbReference type="SUPFAM" id="SSF46565">
    <property type="entry name" value="Chaperone J-domain"/>
    <property type="match status" value="1"/>
</dbReference>
<organism evidence="4">
    <name type="scientific">Paraconexibacter sp. AEG42_29</name>
    <dbReference type="NCBI Taxonomy" id="2997339"/>
    <lineage>
        <taxon>Bacteria</taxon>
        <taxon>Bacillati</taxon>
        <taxon>Actinomycetota</taxon>
        <taxon>Thermoleophilia</taxon>
        <taxon>Solirubrobacterales</taxon>
        <taxon>Paraconexibacteraceae</taxon>
        <taxon>Paraconexibacter</taxon>
    </lineage>
</organism>
<dbReference type="PRINTS" id="PR00625">
    <property type="entry name" value="JDOMAIN"/>
</dbReference>
<evidence type="ECO:0000256" key="2">
    <source>
        <dbReference type="SAM" id="MobiDB-lite"/>
    </source>
</evidence>
<dbReference type="GO" id="GO:0042026">
    <property type="term" value="P:protein refolding"/>
    <property type="evidence" value="ECO:0007669"/>
    <property type="project" value="TreeGrafter"/>
</dbReference>
<dbReference type="EMBL" id="CP114014">
    <property type="protein sequence ID" value="XAY07054.1"/>
    <property type="molecule type" value="Genomic_DNA"/>
</dbReference>
<gene>
    <name evidence="4" type="ORF">DSM112329_03933</name>
</gene>
<dbReference type="Gene3D" id="1.10.287.110">
    <property type="entry name" value="DnaJ domain"/>
    <property type="match status" value="1"/>
</dbReference>
<evidence type="ECO:0000313" key="4">
    <source>
        <dbReference type="EMBL" id="XAY07054.1"/>
    </source>
</evidence>
<evidence type="ECO:0000259" key="3">
    <source>
        <dbReference type="PROSITE" id="PS50076"/>
    </source>
</evidence>
<protein>
    <recommendedName>
        <fullName evidence="3">J domain-containing protein</fullName>
    </recommendedName>
</protein>
<feature type="domain" description="J" evidence="3">
    <location>
        <begin position="2"/>
        <end position="72"/>
    </location>
</feature>
<accession>A0AAU7B0F2</accession>
<evidence type="ECO:0000256" key="1">
    <source>
        <dbReference type="ARBA" id="ARBA00023186"/>
    </source>
</evidence>
<dbReference type="KEGG" id="parq:DSM112329_03933"/>
<reference evidence="4" key="1">
    <citation type="submission" date="2022-12" db="EMBL/GenBank/DDBJ databases">
        <title>Paraconexibacter alkalitolerans sp. nov. and Baekduia alba sp. nov., isolated from soil and emended description of the genera Paraconexibacter (Chun et al., 2020) and Baekduia (An et al., 2020).</title>
        <authorList>
            <person name="Vieira S."/>
            <person name="Huber K.J."/>
            <person name="Geppert A."/>
            <person name="Wolf J."/>
            <person name="Neumann-Schaal M."/>
            <person name="Muesken M."/>
            <person name="Overmann J."/>
        </authorList>
    </citation>
    <scope>NUCLEOTIDE SEQUENCE</scope>
    <source>
        <strain evidence="4">AEG42_29</strain>
    </source>
</reference>
<dbReference type="AlphaFoldDB" id="A0AAU7B0F2"/>
<name>A0AAU7B0F2_9ACTN</name>
<dbReference type="PANTHER" id="PTHR43096">
    <property type="entry name" value="DNAJ HOMOLOG 1, MITOCHONDRIAL-RELATED"/>
    <property type="match status" value="1"/>
</dbReference>
<sequence>MDPHAVLGLPADASIEEATAAYRALAKAHHPDVAGDPRSAEVMARINAAFDELRDRAGTAGSVESAAGEQHGGGSDAAAAPGRPPRGDWLPEATRRALGHELLAALERQEQVALVVPVATWASPEALLALTDRRLLWLADDQPTHRVRSLRFRDVQRVESKLAWPRRRKTASVRVRTKAGRRLDFGDLEPEVALRITQAVGGTL</sequence>
<dbReference type="RefSeq" id="WP_354698265.1">
    <property type="nucleotide sequence ID" value="NZ_CP114014.1"/>
</dbReference>
<keyword evidence="1" id="KW-0143">Chaperone</keyword>